<dbReference type="PROSITE" id="PS50943">
    <property type="entry name" value="HTH_CROC1"/>
    <property type="match status" value="1"/>
</dbReference>
<evidence type="ECO:0000313" key="3">
    <source>
        <dbReference type="EMBL" id="KXL52950.1"/>
    </source>
</evidence>
<dbReference type="PANTHER" id="PTHR46797:SF24">
    <property type="entry name" value="DNA-BINDING PHAGE PROTEIN"/>
    <property type="match status" value="1"/>
</dbReference>
<keyword evidence="1" id="KW-0238">DNA-binding</keyword>
<evidence type="ECO:0000313" key="4">
    <source>
        <dbReference type="Proteomes" id="UP000070539"/>
    </source>
</evidence>
<comment type="caution">
    <text evidence="3">The sequence shown here is derived from an EMBL/GenBank/DDBJ whole genome shotgun (WGS) entry which is preliminary data.</text>
</comment>
<accession>A0A136WEM5</accession>
<dbReference type="InterPro" id="IPR010982">
    <property type="entry name" value="Lambda_DNA-bd_dom_sf"/>
</dbReference>
<dbReference type="AlphaFoldDB" id="A0A136WEM5"/>
<dbReference type="CDD" id="cd00093">
    <property type="entry name" value="HTH_XRE"/>
    <property type="match status" value="1"/>
</dbReference>
<dbReference type="InterPro" id="IPR001387">
    <property type="entry name" value="Cro/C1-type_HTH"/>
</dbReference>
<dbReference type="RefSeq" id="WP_066086822.1">
    <property type="nucleotide sequence ID" value="NZ_LRVM01000004.1"/>
</dbReference>
<dbReference type="GO" id="GO:0005829">
    <property type="term" value="C:cytosol"/>
    <property type="evidence" value="ECO:0007669"/>
    <property type="project" value="TreeGrafter"/>
</dbReference>
<feature type="domain" description="HTH cro/C1-type" evidence="2">
    <location>
        <begin position="12"/>
        <end position="66"/>
    </location>
</feature>
<evidence type="ECO:0000256" key="1">
    <source>
        <dbReference type="ARBA" id="ARBA00023125"/>
    </source>
</evidence>
<sequence length="118" mass="13414">MALNYISIGQKIKAIRKRKGFSQLTLSELINRSPTYISYIEGGIKSMSLDTFILLANALNTTADELLIDNLENTIKVSNHEFAALFSDCSDYERRILFDVITATKKSIRENKHSVRTR</sequence>
<dbReference type="Gene3D" id="1.10.260.40">
    <property type="entry name" value="lambda repressor-like DNA-binding domains"/>
    <property type="match status" value="1"/>
</dbReference>
<dbReference type="PANTHER" id="PTHR46797">
    <property type="entry name" value="HTH-TYPE TRANSCRIPTIONAL REGULATOR"/>
    <property type="match status" value="1"/>
</dbReference>
<dbReference type="Pfam" id="PF01381">
    <property type="entry name" value="HTH_3"/>
    <property type="match status" value="1"/>
</dbReference>
<reference evidence="3 4" key="1">
    <citation type="submission" date="2016-01" db="EMBL/GenBank/DDBJ databases">
        <title>Genome sequence of Clostridium neopropionicum X4, DSM-3847.</title>
        <authorList>
            <person name="Poehlein A."/>
            <person name="Beck M.H."/>
            <person name="Bengelsdorf F.R."/>
            <person name="Daniel R."/>
            <person name="Duerre P."/>
        </authorList>
    </citation>
    <scope>NUCLEOTIDE SEQUENCE [LARGE SCALE GENOMIC DNA]</scope>
    <source>
        <strain evidence="3 4">DSM-3847</strain>
    </source>
</reference>
<dbReference type="GO" id="GO:0003677">
    <property type="term" value="F:DNA binding"/>
    <property type="evidence" value="ECO:0007669"/>
    <property type="project" value="UniProtKB-KW"/>
</dbReference>
<gene>
    <name evidence="3" type="ORF">CLNEO_14920</name>
</gene>
<dbReference type="Proteomes" id="UP000070539">
    <property type="component" value="Unassembled WGS sequence"/>
</dbReference>
<keyword evidence="4" id="KW-1185">Reference proteome</keyword>
<dbReference type="EMBL" id="LRVM01000004">
    <property type="protein sequence ID" value="KXL52950.1"/>
    <property type="molecule type" value="Genomic_DNA"/>
</dbReference>
<dbReference type="GO" id="GO:0003700">
    <property type="term" value="F:DNA-binding transcription factor activity"/>
    <property type="evidence" value="ECO:0007669"/>
    <property type="project" value="TreeGrafter"/>
</dbReference>
<protein>
    <submittedName>
        <fullName evidence="3">Anaerobic benzoate catabolism transcriptional regulator</fullName>
    </submittedName>
</protein>
<dbReference type="OrthoDB" id="9814553at2"/>
<organism evidence="3 4">
    <name type="scientific">Anaerotignum neopropionicum</name>
    <dbReference type="NCBI Taxonomy" id="36847"/>
    <lineage>
        <taxon>Bacteria</taxon>
        <taxon>Bacillati</taxon>
        <taxon>Bacillota</taxon>
        <taxon>Clostridia</taxon>
        <taxon>Lachnospirales</taxon>
        <taxon>Anaerotignaceae</taxon>
        <taxon>Anaerotignum</taxon>
    </lineage>
</organism>
<dbReference type="InterPro" id="IPR050807">
    <property type="entry name" value="TransReg_Diox_bact_type"/>
</dbReference>
<dbReference type="STRING" id="36847.CLNEO_14920"/>
<proteinExistence type="predicted"/>
<name>A0A136WEM5_9FIRM</name>
<dbReference type="SUPFAM" id="SSF47413">
    <property type="entry name" value="lambda repressor-like DNA-binding domains"/>
    <property type="match status" value="1"/>
</dbReference>
<evidence type="ECO:0000259" key="2">
    <source>
        <dbReference type="PROSITE" id="PS50943"/>
    </source>
</evidence>
<dbReference type="SMART" id="SM00530">
    <property type="entry name" value="HTH_XRE"/>
    <property type="match status" value="1"/>
</dbReference>